<organism evidence="2 3">
    <name type="scientific">Tunturiibacter empetritectus</name>
    <dbReference type="NCBI Taxonomy" id="3069691"/>
    <lineage>
        <taxon>Bacteria</taxon>
        <taxon>Pseudomonadati</taxon>
        <taxon>Acidobacteriota</taxon>
        <taxon>Terriglobia</taxon>
        <taxon>Terriglobales</taxon>
        <taxon>Acidobacteriaceae</taxon>
        <taxon>Tunturiibacter</taxon>
    </lineage>
</organism>
<evidence type="ECO:0000313" key="3">
    <source>
        <dbReference type="Proteomes" id="UP000568106"/>
    </source>
</evidence>
<keyword evidence="3" id="KW-1185">Reference proteome</keyword>
<protein>
    <submittedName>
        <fullName evidence="2">Uncharacterized protein</fullName>
    </submittedName>
</protein>
<proteinExistence type="predicted"/>
<keyword evidence="1" id="KW-0472">Membrane</keyword>
<dbReference type="Proteomes" id="UP000568106">
    <property type="component" value="Unassembled WGS sequence"/>
</dbReference>
<dbReference type="AlphaFoldDB" id="A0A7W8IIV3"/>
<evidence type="ECO:0000313" key="2">
    <source>
        <dbReference type="EMBL" id="MBB5316988.1"/>
    </source>
</evidence>
<evidence type="ECO:0000256" key="1">
    <source>
        <dbReference type="SAM" id="Phobius"/>
    </source>
</evidence>
<feature type="transmembrane region" description="Helical" evidence="1">
    <location>
        <begin position="6"/>
        <end position="27"/>
    </location>
</feature>
<keyword evidence="1" id="KW-0812">Transmembrane</keyword>
<dbReference type="InterPro" id="IPR054188">
    <property type="entry name" value="DUF6893"/>
</dbReference>
<comment type="caution">
    <text evidence="2">The sequence shown here is derived from an EMBL/GenBank/DDBJ whole genome shotgun (WGS) entry which is preliminary data.</text>
</comment>
<sequence length="39" mass="4274">MSEVTYMMKLLAAAAGIGAIVVMIMIAPDVSRYLRIRSM</sequence>
<accession>A0A7W8IIV3</accession>
<dbReference type="Pfam" id="PF21833">
    <property type="entry name" value="DUF6893"/>
    <property type="match status" value="1"/>
</dbReference>
<gene>
    <name evidence="2" type="ORF">HDF09_001657</name>
</gene>
<name>A0A7W8IIV3_9BACT</name>
<dbReference type="EMBL" id="JACHDY010000002">
    <property type="protein sequence ID" value="MBB5316988.1"/>
    <property type="molecule type" value="Genomic_DNA"/>
</dbReference>
<keyword evidence="1" id="KW-1133">Transmembrane helix</keyword>
<reference evidence="2" key="1">
    <citation type="submission" date="2020-08" db="EMBL/GenBank/DDBJ databases">
        <title>Genomic Encyclopedia of Type Strains, Phase IV (KMG-V): Genome sequencing to study the core and pangenomes of soil and plant-associated prokaryotes.</title>
        <authorList>
            <person name="Whitman W."/>
        </authorList>
    </citation>
    <scope>NUCLEOTIDE SEQUENCE [LARGE SCALE GENOMIC DNA]</scope>
    <source>
        <strain evidence="2">M8UP27</strain>
    </source>
</reference>